<evidence type="ECO:0000259" key="2">
    <source>
        <dbReference type="PROSITE" id="PS51083"/>
    </source>
</evidence>
<sequence>MAEDTPMNIAQKICDLCNNRNSKYCCPRCNTLYCSLDCYKSEKHSECSEGFYRDCVSEELASYQADDESKQKMIDILKKMQAEGGDTNGLLDDIGDVNDEIENIDSDDEEEIELHERIKDLNLNDADAIWNALTEDERNEFEAILNQGDVGSIMPQWEPWWMYRKEKKLVEDVNEKDVEGQRLKLCPVLKKVPEITSLTTVQPSKTIRYNITNVLASYTFVMRYFNGEIDATEWAIYFLNICANLDANTNFEELTIASGLIETDKESLDVMKHDTILIIQGPSEANKNYYCKAALSQLHRIFTEAKTAGKSHKTDSNSKGDSAKDKNVFSKKFPEHEIKNLSTLDVSKVKKCIKKLEYYLSYVESCSMDFEG</sequence>
<dbReference type="PROSITE" id="PS51083">
    <property type="entry name" value="ZF_HIT"/>
    <property type="match status" value="1"/>
</dbReference>
<gene>
    <name evidence="3" type="ORF">OBRU01_00175</name>
</gene>
<dbReference type="GO" id="GO:0008270">
    <property type="term" value="F:zinc ion binding"/>
    <property type="evidence" value="ECO:0007669"/>
    <property type="project" value="UniProtKB-UniRule"/>
</dbReference>
<accession>A0A0L7LVH5</accession>
<name>A0A0L7LVH5_OPEBR</name>
<evidence type="ECO:0000256" key="1">
    <source>
        <dbReference type="PROSITE-ProRule" id="PRU00453"/>
    </source>
</evidence>
<dbReference type="Proteomes" id="UP000037510">
    <property type="component" value="Unassembled WGS sequence"/>
</dbReference>
<dbReference type="SUPFAM" id="SSF144232">
    <property type="entry name" value="HIT/MYND zinc finger-like"/>
    <property type="match status" value="1"/>
</dbReference>
<dbReference type="PANTHER" id="PTHR15555:SF0">
    <property type="entry name" value="ZINC FINGER HIT DOMAIN-CONTAINING PROTEIN 2"/>
    <property type="match status" value="1"/>
</dbReference>
<feature type="domain" description="HIT-type" evidence="2">
    <location>
        <begin position="14"/>
        <end position="47"/>
    </location>
</feature>
<dbReference type="PANTHER" id="PTHR15555">
    <property type="entry name" value="ZINC FINGER HIT DOMAIN CONTAINING PROTEIN 2 PROTEIN FON -RELATED"/>
    <property type="match status" value="1"/>
</dbReference>
<dbReference type="CDD" id="cd23024">
    <property type="entry name" value="zf-HIT_ZNHIT2-3"/>
    <property type="match status" value="1"/>
</dbReference>
<dbReference type="Pfam" id="PF04438">
    <property type="entry name" value="zf-HIT"/>
    <property type="match status" value="1"/>
</dbReference>
<reference evidence="3 4" key="1">
    <citation type="journal article" date="2015" name="Genome Biol. Evol.">
        <title>The genome of winter moth (Operophtera brumata) provides a genomic perspective on sexual dimorphism and phenology.</title>
        <authorList>
            <person name="Derks M.F."/>
            <person name="Smit S."/>
            <person name="Salis L."/>
            <person name="Schijlen E."/>
            <person name="Bossers A."/>
            <person name="Mateman C."/>
            <person name="Pijl A.S."/>
            <person name="de Ridder D."/>
            <person name="Groenen M.A."/>
            <person name="Visser M.E."/>
            <person name="Megens H.J."/>
        </authorList>
    </citation>
    <scope>NUCLEOTIDE SEQUENCE [LARGE SCALE GENOMIC DNA]</scope>
    <source>
        <strain evidence="3">WM2013NL</strain>
        <tissue evidence="3">Head and thorax</tissue>
    </source>
</reference>
<dbReference type="InterPro" id="IPR007529">
    <property type="entry name" value="Znf_HIT"/>
</dbReference>
<evidence type="ECO:0000313" key="4">
    <source>
        <dbReference type="Proteomes" id="UP000037510"/>
    </source>
</evidence>
<keyword evidence="1" id="KW-0862">Zinc</keyword>
<organism evidence="3 4">
    <name type="scientific">Operophtera brumata</name>
    <name type="common">Winter moth</name>
    <name type="synonym">Phalaena brumata</name>
    <dbReference type="NCBI Taxonomy" id="104452"/>
    <lineage>
        <taxon>Eukaryota</taxon>
        <taxon>Metazoa</taxon>
        <taxon>Ecdysozoa</taxon>
        <taxon>Arthropoda</taxon>
        <taxon>Hexapoda</taxon>
        <taxon>Insecta</taxon>
        <taxon>Pterygota</taxon>
        <taxon>Neoptera</taxon>
        <taxon>Endopterygota</taxon>
        <taxon>Lepidoptera</taxon>
        <taxon>Glossata</taxon>
        <taxon>Ditrysia</taxon>
        <taxon>Geometroidea</taxon>
        <taxon>Geometridae</taxon>
        <taxon>Larentiinae</taxon>
        <taxon>Operophtera</taxon>
    </lineage>
</organism>
<comment type="caution">
    <text evidence="3">The sequence shown here is derived from an EMBL/GenBank/DDBJ whole genome shotgun (WGS) entry which is preliminary data.</text>
</comment>
<dbReference type="STRING" id="104452.A0A0L7LVH5"/>
<dbReference type="Gene3D" id="3.30.60.190">
    <property type="match status" value="1"/>
</dbReference>
<protein>
    <submittedName>
        <fullName evidence="3">HIT zinc finger family protein</fullName>
    </submittedName>
</protein>
<keyword evidence="1" id="KW-0479">Metal-binding</keyword>
<evidence type="ECO:0000313" key="3">
    <source>
        <dbReference type="EMBL" id="KOB79477.1"/>
    </source>
</evidence>
<proteinExistence type="predicted"/>
<dbReference type="AlphaFoldDB" id="A0A0L7LVH5"/>
<keyword evidence="1" id="KW-0863">Zinc-finger</keyword>
<dbReference type="EMBL" id="JTDY01000008">
    <property type="protein sequence ID" value="KOB79477.1"/>
    <property type="molecule type" value="Genomic_DNA"/>
</dbReference>
<dbReference type="InterPro" id="IPR039646">
    <property type="entry name" value="ZNHIT2"/>
</dbReference>
<keyword evidence="4" id="KW-1185">Reference proteome</keyword>